<accession>A0A2P8IGV0</accession>
<keyword evidence="3" id="KW-1185">Reference proteome</keyword>
<reference evidence="2 3" key="1">
    <citation type="submission" date="2018-03" db="EMBL/GenBank/DDBJ databases">
        <title>Genomic Encyclopedia of Type Strains, Phase III (KMG-III): the genomes of soil and plant-associated and newly described type strains.</title>
        <authorList>
            <person name="Whitman W."/>
        </authorList>
    </citation>
    <scope>NUCLEOTIDE SEQUENCE [LARGE SCALE GENOMIC DNA]</scope>
    <source>
        <strain evidence="2 3">CGMCC 4.7097</strain>
    </source>
</reference>
<dbReference type="Gene3D" id="3.40.190.10">
    <property type="entry name" value="Periplasmic binding protein-like II"/>
    <property type="match status" value="2"/>
</dbReference>
<dbReference type="EMBL" id="PYAX01000002">
    <property type="protein sequence ID" value="PSL57697.1"/>
    <property type="molecule type" value="Genomic_DNA"/>
</dbReference>
<dbReference type="SUPFAM" id="SSF53850">
    <property type="entry name" value="Periplasmic binding protein-like II"/>
    <property type="match status" value="1"/>
</dbReference>
<evidence type="ECO:0000256" key="1">
    <source>
        <dbReference type="SAM" id="SignalP"/>
    </source>
</evidence>
<proteinExistence type="predicted"/>
<dbReference type="PANTHER" id="PTHR43649">
    <property type="entry name" value="ARABINOSE-BINDING PROTEIN-RELATED"/>
    <property type="match status" value="1"/>
</dbReference>
<feature type="signal peptide" evidence="1">
    <location>
        <begin position="1"/>
        <end position="24"/>
    </location>
</feature>
<name>A0A2P8IGV0_SACCR</name>
<comment type="caution">
    <text evidence="2">The sequence shown here is derived from an EMBL/GenBank/DDBJ whole genome shotgun (WGS) entry which is preliminary data.</text>
</comment>
<keyword evidence="1" id="KW-0732">Signal</keyword>
<sequence>MGRVSRRGAAGLLVGLLSLTAALSGCGNESADGPVTLRFVWWGNEDRAKVTRAAVDAFQQRNPDIKVETEYSGYDAYFQKLSTQVAGGAGPDLLQLDRATVGEYAGRKVLADLGEYTGKDLGLDKIPANLLEGGKVDGKQYAVAAGATTQMLIFDPTHFEAAGVRVPTAPGEKWTWAQFAEAMTQVGAAGQVSGTTDFGWAVDWFEVWLHQRGKALYTPDGKLGFTAEELAGYWEMIGAMRSDKGVSPAEVTTKMDGSVQNSGIVTRQAASEIGYDSAVTGYFGAFGPNLELAPLPSDVAESGMAAMPPVSFAVSQRSKHKAAAVKLLDFLVNDPEAGKLLGASRGVPPNEEIRAQVCSSAEGGSKAVCDYEAAQQDKIGPAFGAWPTGSSAIKRDFQRTYDDVIFNRVSVADAAERVVQDAEQSLGS</sequence>
<protein>
    <submittedName>
        <fullName evidence="2">Carbohydrate ABC transporter substrate-binding protein (CUT1 family)</fullName>
    </submittedName>
</protein>
<evidence type="ECO:0000313" key="2">
    <source>
        <dbReference type="EMBL" id="PSL57697.1"/>
    </source>
</evidence>
<organism evidence="2 3">
    <name type="scientific">Saccharothrix carnea</name>
    <dbReference type="NCBI Taxonomy" id="1280637"/>
    <lineage>
        <taxon>Bacteria</taxon>
        <taxon>Bacillati</taxon>
        <taxon>Actinomycetota</taxon>
        <taxon>Actinomycetes</taxon>
        <taxon>Pseudonocardiales</taxon>
        <taxon>Pseudonocardiaceae</taxon>
        <taxon>Saccharothrix</taxon>
    </lineage>
</organism>
<dbReference type="OrthoDB" id="7918484at2"/>
<dbReference type="PANTHER" id="PTHR43649:SF30">
    <property type="entry name" value="ABC TRANSPORTER SUBSTRATE-BINDING PROTEIN"/>
    <property type="match status" value="1"/>
</dbReference>
<dbReference type="Pfam" id="PF01547">
    <property type="entry name" value="SBP_bac_1"/>
    <property type="match status" value="1"/>
</dbReference>
<dbReference type="PROSITE" id="PS51257">
    <property type="entry name" value="PROKAR_LIPOPROTEIN"/>
    <property type="match status" value="1"/>
</dbReference>
<dbReference type="RefSeq" id="WP_106614584.1">
    <property type="nucleotide sequence ID" value="NZ_PYAX01000002.1"/>
</dbReference>
<dbReference type="Proteomes" id="UP000241118">
    <property type="component" value="Unassembled WGS sequence"/>
</dbReference>
<dbReference type="AlphaFoldDB" id="A0A2P8IGV0"/>
<dbReference type="InterPro" id="IPR006059">
    <property type="entry name" value="SBP"/>
</dbReference>
<evidence type="ECO:0000313" key="3">
    <source>
        <dbReference type="Proteomes" id="UP000241118"/>
    </source>
</evidence>
<gene>
    <name evidence="2" type="ORF">B0I31_102676</name>
</gene>
<dbReference type="InterPro" id="IPR050490">
    <property type="entry name" value="Bact_solute-bd_prot1"/>
</dbReference>
<feature type="chain" id="PRO_5039200138" evidence="1">
    <location>
        <begin position="25"/>
        <end position="428"/>
    </location>
</feature>